<keyword evidence="4" id="KW-1185">Reference proteome</keyword>
<dbReference type="PANTHER" id="PTHR10039:SF15">
    <property type="entry name" value="NACHT DOMAIN-CONTAINING PROTEIN"/>
    <property type="match status" value="1"/>
</dbReference>
<dbReference type="STRING" id="1336337.A0A3N4JT85"/>
<name>A0A3N4JT85_9PEZI</name>
<dbReference type="Proteomes" id="UP000276215">
    <property type="component" value="Unassembled WGS sequence"/>
</dbReference>
<organism evidence="3 4">
    <name type="scientific">Choiromyces venosus 120613-1</name>
    <dbReference type="NCBI Taxonomy" id="1336337"/>
    <lineage>
        <taxon>Eukaryota</taxon>
        <taxon>Fungi</taxon>
        <taxon>Dikarya</taxon>
        <taxon>Ascomycota</taxon>
        <taxon>Pezizomycotina</taxon>
        <taxon>Pezizomycetes</taxon>
        <taxon>Pezizales</taxon>
        <taxon>Tuberaceae</taxon>
        <taxon>Choiromyces</taxon>
    </lineage>
</organism>
<accession>A0A3N4JT85</accession>
<proteinExistence type="predicted"/>
<feature type="domain" description="Nephrocystin 3-like N-terminal" evidence="2">
    <location>
        <begin position="55"/>
        <end position="223"/>
    </location>
</feature>
<dbReference type="Pfam" id="PF24883">
    <property type="entry name" value="NPHP3_N"/>
    <property type="match status" value="1"/>
</dbReference>
<evidence type="ECO:0000256" key="1">
    <source>
        <dbReference type="ARBA" id="ARBA00022737"/>
    </source>
</evidence>
<reference evidence="3 4" key="1">
    <citation type="journal article" date="2018" name="Nat. Ecol. Evol.">
        <title>Pezizomycetes genomes reveal the molecular basis of ectomycorrhizal truffle lifestyle.</title>
        <authorList>
            <person name="Murat C."/>
            <person name="Payen T."/>
            <person name="Noel B."/>
            <person name="Kuo A."/>
            <person name="Morin E."/>
            <person name="Chen J."/>
            <person name="Kohler A."/>
            <person name="Krizsan K."/>
            <person name="Balestrini R."/>
            <person name="Da Silva C."/>
            <person name="Montanini B."/>
            <person name="Hainaut M."/>
            <person name="Levati E."/>
            <person name="Barry K.W."/>
            <person name="Belfiori B."/>
            <person name="Cichocki N."/>
            <person name="Clum A."/>
            <person name="Dockter R.B."/>
            <person name="Fauchery L."/>
            <person name="Guy J."/>
            <person name="Iotti M."/>
            <person name="Le Tacon F."/>
            <person name="Lindquist E.A."/>
            <person name="Lipzen A."/>
            <person name="Malagnac F."/>
            <person name="Mello A."/>
            <person name="Molinier V."/>
            <person name="Miyauchi S."/>
            <person name="Poulain J."/>
            <person name="Riccioni C."/>
            <person name="Rubini A."/>
            <person name="Sitrit Y."/>
            <person name="Splivallo R."/>
            <person name="Traeger S."/>
            <person name="Wang M."/>
            <person name="Zifcakova L."/>
            <person name="Wipf D."/>
            <person name="Zambonelli A."/>
            <person name="Paolocci F."/>
            <person name="Nowrousian M."/>
            <person name="Ottonello S."/>
            <person name="Baldrian P."/>
            <person name="Spatafora J.W."/>
            <person name="Henrissat B."/>
            <person name="Nagy L.G."/>
            <person name="Aury J.M."/>
            <person name="Wincker P."/>
            <person name="Grigoriev I.V."/>
            <person name="Bonfante P."/>
            <person name="Martin F.M."/>
        </authorList>
    </citation>
    <scope>NUCLEOTIDE SEQUENCE [LARGE SCALE GENOMIC DNA]</scope>
    <source>
        <strain evidence="3 4">120613-1</strain>
    </source>
</reference>
<dbReference type="EMBL" id="ML120372">
    <property type="protein sequence ID" value="RPB01553.1"/>
    <property type="molecule type" value="Genomic_DNA"/>
</dbReference>
<evidence type="ECO:0000313" key="3">
    <source>
        <dbReference type="EMBL" id="RPB01553.1"/>
    </source>
</evidence>
<dbReference type="SUPFAM" id="SSF52540">
    <property type="entry name" value="P-loop containing nucleoside triphosphate hydrolases"/>
    <property type="match status" value="1"/>
</dbReference>
<protein>
    <recommendedName>
        <fullName evidence="2">Nephrocystin 3-like N-terminal domain-containing protein</fullName>
    </recommendedName>
</protein>
<dbReference type="InterPro" id="IPR056884">
    <property type="entry name" value="NPHP3-like_N"/>
</dbReference>
<dbReference type="Gene3D" id="3.40.50.300">
    <property type="entry name" value="P-loop containing nucleotide triphosphate hydrolases"/>
    <property type="match status" value="1"/>
</dbReference>
<evidence type="ECO:0000313" key="4">
    <source>
        <dbReference type="Proteomes" id="UP000276215"/>
    </source>
</evidence>
<dbReference type="OrthoDB" id="538223at2759"/>
<gene>
    <name evidence="3" type="ORF">L873DRAFT_1763764</name>
</gene>
<sequence>MSQNFSRNIDSFNTIINVSNNLTADNRSEILAWLSLLELKLWHQDVQCRRVGDVGEWLLHTEKFRSWYDSSGEGEGDNAVLFCYGDPGVGKTFISSLVVDSLCDQTSGQNTPITCFYFDFASRKEQSAANMLGSLLKQIVSEVENIPEAISRAFQEQKKAIGGRLRRLSEIVKMLHTITSLQQTFVCIDALGECTPVHRVKLLASLKEILEKSPGTRLFVIGRPYVRAEIEKRLVGQVISVAVGPSKDAIIMYPSC</sequence>
<dbReference type="AlphaFoldDB" id="A0A3N4JT85"/>
<evidence type="ECO:0000259" key="2">
    <source>
        <dbReference type="Pfam" id="PF24883"/>
    </source>
</evidence>
<dbReference type="PANTHER" id="PTHR10039">
    <property type="entry name" value="AMELOGENIN"/>
    <property type="match status" value="1"/>
</dbReference>
<dbReference type="InterPro" id="IPR027417">
    <property type="entry name" value="P-loop_NTPase"/>
</dbReference>
<keyword evidence="1" id="KW-0677">Repeat</keyword>